<gene>
    <name evidence="3" type="ORF">BC351_21385</name>
</gene>
<proteinExistence type="predicted"/>
<evidence type="ECO:0000313" key="3">
    <source>
        <dbReference type="EMBL" id="OPH58898.1"/>
    </source>
</evidence>
<evidence type="ECO:0000256" key="1">
    <source>
        <dbReference type="ARBA" id="ARBA00022723"/>
    </source>
</evidence>
<evidence type="ECO:0000259" key="2">
    <source>
        <dbReference type="Pfam" id="PF07883"/>
    </source>
</evidence>
<dbReference type="RefSeq" id="WP_158082033.1">
    <property type="nucleotide sequence ID" value="NZ_MBTG01000008.1"/>
</dbReference>
<protein>
    <recommendedName>
        <fullName evidence="2">Cupin type-2 domain-containing protein</fullName>
    </recommendedName>
</protein>
<accession>A0A1V4HN29</accession>
<evidence type="ECO:0000313" key="4">
    <source>
        <dbReference type="Proteomes" id="UP000190626"/>
    </source>
</evidence>
<reference evidence="4" key="1">
    <citation type="submission" date="2016-07" db="EMBL/GenBank/DDBJ databases">
        <authorList>
            <person name="Florea S."/>
            <person name="Webb J.S."/>
            <person name="Jaromczyk J."/>
            <person name="Schardl C.L."/>
        </authorList>
    </citation>
    <scope>NUCLEOTIDE SEQUENCE [LARGE SCALE GENOMIC DNA]</scope>
    <source>
        <strain evidence="4">CY1</strain>
    </source>
</reference>
<dbReference type="GO" id="GO:0046872">
    <property type="term" value="F:metal ion binding"/>
    <property type="evidence" value="ECO:0007669"/>
    <property type="project" value="UniProtKB-KW"/>
</dbReference>
<dbReference type="AlphaFoldDB" id="A0A1V4HN29"/>
<name>A0A1V4HN29_9BACL</name>
<keyword evidence="1" id="KW-0479">Metal-binding</keyword>
<dbReference type="Pfam" id="PF07883">
    <property type="entry name" value="Cupin_2"/>
    <property type="match status" value="1"/>
</dbReference>
<dbReference type="PANTHER" id="PTHR35848">
    <property type="entry name" value="OXALATE-BINDING PROTEIN"/>
    <property type="match status" value="1"/>
</dbReference>
<feature type="domain" description="Cupin type-2" evidence="2">
    <location>
        <begin position="181"/>
        <end position="237"/>
    </location>
</feature>
<comment type="caution">
    <text evidence="3">The sequence shown here is derived from an EMBL/GenBank/DDBJ whole genome shotgun (WGS) entry which is preliminary data.</text>
</comment>
<dbReference type="PANTHER" id="PTHR35848:SF6">
    <property type="entry name" value="CUPIN TYPE-2 DOMAIN-CONTAINING PROTEIN"/>
    <property type="match status" value="1"/>
</dbReference>
<dbReference type="Gene3D" id="2.60.120.10">
    <property type="entry name" value="Jelly Rolls"/>
    <property type="match status" value="1"/>
</dbReference>
<dbReference type="InterPro" id="IPR014710">
    <property type="entry name" value="RmlC-like_jellyroll"/>
</dbReference>
<dbReference type="InterPro" id="IPR051610">
    <property type="entry name" value="GPI/OXD"/>
</dbReference>
<dbReference type="Proteomes" id="UP000190626">
    <property type="component" value="Unassembled WGS sequence"/>
</dbReference>
<dbReference type="InterPro" id="IPR011051">
    <property type="entry name" value="RmlC_Cupin_sf"/>
</dbReference>
<keyword evidence="4" id="KW-1185">Reference proteome</keyword>
<dbReference type="EMBL" id="MBTG01000008">
    <property type="protein sequence ID" value="OPH58898.1"/>
    <property type="molecule type" value="Genomic_DNA"/>
</dbReference>
<dbReference type="SUPFAM" id="SSF51182">
    <property type="entry name" value="RmlC-like cupins"/>
    <property type="match status" value="1"/>
</dbReference>
<dbReference type="STRING" id="1469647.BC351_21385"/>
<organism evidence="3 4">
    <name type="scientific">Paenibacillus ferrarius</name>
    <dbReference type="NCBI Taxonomy" id="1469647"/>
    <lineage>
        <taxon>Bacteria</taxon>
        <taxon>Bacillati</taxon>
        <taxon>Bacillota</taxon>
        <taxon>Bacilli</taxon>
        <taxon>Bacillales</taxon>
        <taxon>Paenibacillaceae</taxon>
        <taxon>Paenibacillus</taxon>
    </lineage>
</organism>
<dbReference type="InterPro" id="IPR013096">
    <property type="entry name" value="Cupin_2"/>
</dbReference>
<dbReference type="OrthoDB" id="9811153at2"/>
<sequence>MTTAVKPLQAGAVIKVSELVWEDRGTYQLAKPVTEDQGAVHVTGLVVRLLPGGTWASCEKGTAQEIVAIIHSGSGSARVGAETQEVSAASTLYAPSGIDYAVYADKGETVTLYIWQSPLPVGAARASHPRLFNHLYNEETQLKAYKGNDPSQNVTNPANMNFLFWPGTGSAQLSLHCGIQEPGQSFAVHQHPSSSELFIGIEGTGEVYLNGEWKAFEAGDLIYVPQGIFHGTRNLYTGEGAKRFVTSGGPVPFDESFYRFAGLSSEVRNPGAR</sequence>